<sequence length="139" mass="16231">MDDFERIYRDWHEYAKNRDTDALIALYADDAVFESPLVPAIMDTDSGILCGKAEILRFLQEGTRRRPNDLVRWYRDGRYFVTGDTLVWEYPRQTPDGDQVDILEVMRLESGKIKHHRIYWGWFGTQMLTASALAKAVKA</sequence>
<evidence type="ECO:0000313" key="5">
    <source>
        <dbReference type="Proteomes" id="UP000829455"/>
    </source>
</evidence>
<dbReference type="AlphaFoldDB" id="A0AA36XL48"/>
<evidence type="ECO:0000313" key="2">
    <source>
        <dbReference type="EMBL" id="EGQ77332.1"/>
    </source>
</evidence>
<feature type="domain" description="SnoaL-like" evidence="1">
    <location>
        <begin position="9"/>
        <end position="116"/>
    </location>
</feature>
<evidence type="ECO:0000313" key="4">
    <source>
        <dbReference type="Proteomes" id="UP000004982"/>
    </source>
</evidence>
<dbReference type="EMBL" id="CP094241">
    <property type="protein sequence ID" value="UNV84202.1"/>
    <property type="molecule type" value="Genomic_DNA"/>
</dbReference>
<dbReference type="RefSeq" id="WP_003777642.1">
    <property type="nucleotide sequence ID" value="NZ_CP094241.1"/>
</dbReference>
<dbReference type="InterPro" id="IPR037401">
    <property type="entry name" value="SnoaL-like"/>
</dbReference>
<accession>A0AA36XL48</accession>
<dbReference type="SUPFAM" id="SSF54427">
    <property type="entry name" value="NTF2-like"/>
    <property type="match status" value="1"/>
</dbReference>
<reference evidence="3 5" key="2">
    <citation type="submission" date="2022-03" db="EMBL/GenBank/DDBJ databases">
        <title>Genome sequencing of Neisseria macacae.</title>
        <authorList>
            <person name="Baek M.-G."/>
        </authorList>
    </citation>
    <scope>NUCLEOTIDE SEQUENCE [LARGE SCALE GENOMIC DNA]</scope>
    <source>
        <strain evidence="3 5">ATCC 33926</strain>
    </source>
</reference>
<dbReference type="Proteomes" id="UP000829455">
    <property type="component" value="Chromosome"/>
</dbReference>
<keyword evidence="5" id="KW-1185">Reference proteome</keyword>
<gene>
    <name evidence="2" type="ORF">HMPREF9418_1130</name>
    <name evidence="3" type="ORF">MON40_09275</name>
</gene>
<evidence type="ECO:0000259" key="1">
    <source>
        <dbReference type="Pfam" id="PF12680"/>
    </source>
</evidence>
<protein>
    <submittedName>
        <fullName evidence="3">Nuclear transport factor 2 family protein</fullName>
    </submittedName>
</protein>
<dbReference type="Pfam" id="PF12680">
    <property type="entry name" value="SnoaL_2"/>
    <property type="match status" value="1"/>
</dbReference>
<proteinExistence type="predicted"/>
<dbReference type="Gene3D" id="3.10.450.50">
    <property type="match status" value="1"/>
</dbReference>
<name>A0AA36XL48_9NEIS</name>
<dbReference type="InterPro" id="IPR032710">
    <property type="entry name" value="NTF2-like_dom_sf"/>
</dbReference>
<dbReference type="EMBL" id="AFQE01000053">
    <property type="protein sequence ID" value="EGQ77332.1"/>
    <property type="molecule type" value="Genomic_DNA"/>
</dbReference>
<reference evidence="2 4" key="1">
    <citation type="submission" date="2011-05" db="EMBL/GenBank/DDBJ databases">
        <authorList>
            <person name="Muzny D."/>
            <person name="Qin X."/>
            <person name="Deng J."/>
            <person name="Jiang H."/>
            <person name="Liu Y."/>
            <person name="Qu J."/>
            <person name="Song X.-Z."/>
            <person name="Zhang L."/>
            <person name="Thornton R."/>
            <person name="Coyle M."/>
            <person name="Francisco L."/>
            <person name="Jackson L."/>
            <person name="Javaid M."/>
            <person name="Korchina V."/>
            <person name="Kovar C."/>
            <person name="Mata R."/>
            <person name="Mathew T."/>
            <person name="Ngo R."/>
            <person name="Nguyen L."/>
            <person name="Nguyen N."/>
            <person name="Okwuonu G."/>
            <person name="Ongeri F."/>
            <person name="Pham C."/>
            <person name="Simmons D."/>
            <person name="Wilczek-Boney K."/>
            <person name="Hale W."/>
            <person name="Jakkamsetti A."/>
            <person name="Pham P."/>
            <person name="Ruth R."/>
            <person name="San Lucas F."/>
            <person name="Warren J."/>
            <person name="Zhang J."/>
            <person name="Zhao Z."/>
            <person name="Zhou C."/>
            <person name="Zhu D."/>
            <person name="Lee S."/>
            <person name="Bess C."/>
            <person name="Blankenburg K."/>
            <person name="Forbes L."/>
            <person name="Fu Q."/>
            <person name="Gubbala S."/>
            <person name="Hirani K."/>
            <person name="Jayaseelan J.C."/>
            <person name="Lara F."/>
            <person name="Munidasa M."/>
            <person name="Palculict T."/>
            <person name="Patil S."/>
            <person name="Pu L.-L."/>
            <person name="Saada N."/>
            <person name="Tang L."/>
            <person name="Weissenberger G."/>
            <person name="Zhu Y."/>
            <person name="Hemphill L."/>
            <person name="Shang Y."/>
            <person name="Youmans B."/>
            <person name="Ayvaz T."/>
            <person name="Ross M."/>
            <person name="Santibanez J."/>
            <person name="Aqrawi P."/>
            <person name="Gross S."/>
            <person name="Joshi V."/>
            <person name="Fowler G."/>
            <person name="Nazareth L."/>
            <person name="Reid J."/>
            <person name="Worley K."/>
            <person name="Petrosino J."/>
            <person name="Highlander S."/>
            <person name="Gibbs R."/>
        </authorList>
    </citation>
    <scope>NUCLEOTIDE SEQUENCE [LARGE SCALE GENOMIC DNA]</scope>
    <source>
        <strain evidence="2 4">ATCC 33926</strain>
    </source>
</reference>
<evidence type="ECO:0000313" key="3">
    <source>
        <dbReference type="EMBL" id="UNV84202.1"/>
    </source>
</evidence>
<dbReference type="Proteomes" id="UP000004982">
    <property type="component" value="Unassembled WGS sequence"/>
</dbReference>
<organism evidence="2 4">
    <name type="scientific">Neisseria macacae ATCC 33926</name>
    <dbReference type="NCBI Taxonomy" id="997348"/>
    <lineage>
        <taxon>Bacteria</taxon>
        <taxon>Pseudomonadati</taxon>
        <taxon>Pseudomonadota</taxon>
        <taxon>Betaproteobacteria</taxon>
        <taxon>Neisseriales</taxon>
        <taxon>Neisseriaceae</taxon>
        <taxon>Neisseria</taxon>
    </lineage>
</organism>